<sequence length="388" mass="44071">MEFKVNVGVLNTILKTLKVTYSNKPTLEILTNISIEAKEDKLIFQSSNGTTSQRFVLQSTDIKETGAICTPYDKVAKLVAALNPNVDVTFKLKTTNNKTQLIMQCNRSRYKLNTLEFENFPKLPQLDEKDNSSEKITLSTNFIQSSFKSIEPSLSDDKTDVLSNAYLYNDEDTLNLIATNRHMFTNVELPSQQLKSDFIIPGNLIKGLAKTKLNSKKTANVTIWNNANQVALNWQNALLEVTMFSVKPNKQYLSTDIIKRVLDQVKNNMYTLKINRVGMLNILERVNIANDKKENTGVLSINENQFILTDMQYTGEEILSNETSAFDKSFTVGFNIDYCIDILKSYTDEYVNLMFAQNEDLYLRPVLIVGSDTRKKSILTPCRIKVEA</sequence>
<protein>
    <recommendedName>
        <fullName evidence="9">DNA polymerase III subunit beta</fullName>
    </recommendedName>
</protein>
<dbReference type="Proteomes" id="UP000494265">
    <property type="component" value="Unassembled WGS sequence"/>
</dbReference>
<dbReference type="GO" id="GO:0003887">
    <property type="term" value="F:DNA-directed DNA polymerase activity"/>
    <property type="evidence" value="ECO:0007669"/>
    <property type="project" value="UniProtKB-KW"/>
</dbReference>
<dbReference type="PANTHER" id="PTHR30478:SF0">
    <property type="entry name" value="BETA SLIDING CLAMP"/>
    <property type="match status" value="1"/>
</dbReference>
<evidence type="ECO:0000256" key="2">
    <source>
        <dbReference type="ARBA" id="ARBA00010752"/>
    </source>
</evidence>
<keyword evidence="8" id="KW-0238">DNA-binding</keyword>
<reference evidence="12" key="1">
    <citation type="submission" date="2019-10" db="EMBL/GenBank/DDBJ databases">
        <title>Lactobacillus agilis SY212 Whole Genome Sequencing Project.</title>
        <authorList>
            <person name="Suzuki S."/>
            <person name="Endo A."/>
            <person name="Maeno S."/>
            <person name="Shiwa Y."/>
            <person name="Matsutani M."/>
            <person name="Kajikawa A."/>
        </authorList>
    </citation>
    <scope>NUCLEOTIDE SEQUENCE</scope>
    <source>
        <strain evidence="12">SY212</strain>
    </source>
</reference>
<keyword evidence="4" id="KW-0808">Transferase</keyword>
<dbReference type="EMBL" id="BLAM01000109">
    <property type="protein sequence ID" value="GET06100.1"/>
    <property type="molecule type" value="Genomic_DNA"/>
</dbReference>
<evidence type="ECO:0000259" key="10">
    <source>
        <dbReference type="Pfam" id="PF00712"/>
    </source>
</evidence>
<evidence type="ECO:0000256" key="7">
    <source>
        <dbReference type="ARBA" id="ARBA00022932"/>
    </source>
</evidence>
<feature type="domain" description="DNA polymerase III beta sliding clamp C-terminal" evidence="11">
    <location>
        <begin position="268"/>
        <end position="358"/>
    </location>
</feature>
<dbReference type="InterPro" id="IPR022635">
    <property type="entry name" value="DNA_polIII_beta_C"/>
</dbReference>
<evidence type="ECO:0000256" key="8">
    <source>
        <dbReference type="ARBA" id="ARBA00023125"/>
    </source>
</evidence>
<keyword evidence="5" id="KW-0548">Nucleotidyltransferase</keyword>
<dbReference type="InterPro" id="IPR001001">
    <property type="entry name" value="DNA_polIII_beta"/>
</dbReference>
<dbReference type="Gene3D" id="3.10.150.10">
    <property type="entry name" value="DNA Polymerase III, subunit A, domain 2"/>
    <property type="match status" value="1"/>
</dbReference>
<dbReference type="SMART" id="SM00480">
    <property type="entry name" value="POL3Bc"/>
    <property type="match status" value="1"/>
</dbReference>
<organism evidence="12">
    <name type="scientific">Ligilactobacillus agilis</name>
    <dbReference type="NCBI Taxonomy" id="1601"/>
    <lineage>
        <taxon>Bacteria</taxon>
        <taxon>Bacillati</taxon>
        <taxon>Bacillota</taxon>
        <taxon>Bacilli</taxon>
        <taxon>Lactobacillales</taxon>
        <taxon>Lactobacillaceae</taxon>
        <taxon>Ligilactobacillus</taxon>
    </lineage>
</organism>
<dbReference type="GO" id="GO:0003677">
    <property type="term" value="F:DNA binding"/>
    <property type="evidence" value="ECO:0007669"/>
    <property type="project" value="UniProtKB-KW"/>
</dbReference>
<evidence type="ECO:0000313" key="12">
    <source>
        <dbReference type="EMBL" id="GET06100.1"/>
    </source>
</evidence>
<dbReference type="GO" id="GO:0008408">
    <property type="term" value="F:3'-5' exonuclease activity"/>
    <property type="evidence" value="ECO:0007669"/>
    <property type="project" value="InterPro"/>
</dbReference>
<evidence type="ECO:0000256" key="3">
    <source>
        <dbReference type="ARBA" id="ARBA00022490"/>
    </source>
</evidence>
<dbReference type="InterPro" id="IPR046938">
    <property type="entry name" value="DNA_clamp_sf"/>
</dbReference>
<dbReference type="Pfam" id="PF00712">
    <property type="entry name" value="DNA_pol3_beta"/>
    <property type="match status" value="1"/>
</dbReference>
<keyword evidence="7" id="KW-0239">DNA-directed DNA polymerase</keyword>
<dbReference type="PANTHER" id="PTHR30478">
    <property type="entry name" value="DNA POLYMERASE III SUBUNIT BETA"/>
    <property type="match status" value="1"/>
</dbReference>
<evidence type="ECO:0000256" key="9">
    <source>
        <dbReference type="ARBA" id="ARBA00033275"/>
    </source>
</evidence>
<accession>A0A6F9XLR3</accession>
<evidence type="ECO:0000256" key="5">
    <source>
        <dbReference type="ARBA" id="ARBA00022695"/>
    </source>
</evidence>
<evidence type="ECO:0000256" key="1">
    <source>
        <dbReference type="ARBA" id="ARBA00004496"/>
    </source>
</evidence>
<dbReference type="GO" id="GO:0006271">
    <property type="term" value="P:DNA strand elongation involved in DNA replication"/>
    <property type="evidence" value="ECO:0007669"/>
    <property type="project" value="TreeGrafter"/>
</dbReference>
<keyword evidence="3" id="KW-0963">Cytoplasm</keyword>
<dbReference type="Pfam" id="PF02768">
    <property type="entry name" value="DNA_pol3_beta_3"/>
    <property type="match status" value="1"/>
</dbReference>
<dbReference type="GO" id="GO:0009360">
    <property type="term" value="C:DNA polymerase III complex"/>
    <property type="evidence" value="ECO:0007669"/>
    <property type="project" value="InterPro"/>
</dbReference>
<comment type="subcellular location">
    <subcellularLocation>
        <location evidence="1">Cytoplasm</location>
    </subcellularLocation>
</comment>
<evidence type="ECO:0000259" key="11">
    <source>
        <dbReference type="Pfam" id="PF02768"/>
    </source>
</evidence>
<dbReference type="Gene3D" id="3.70.10.10">
    <property type="match status" value="1"/>
</dbReference>
<dbReference type="AlphaFoldDB" id="A0A6F9XLR3"/>
<name>A0A6F9XLR3_9LACO</name>
<dbReference type="SUPFAM" id="SSF55979">
    <property type="entry name" value="DNA clamp"/>
    <property type="match status" value="2"/>
</dbReference>
<evidence type="ECO:0000256" key="6">
    <source>
        <dbReference type="ARBA" id="ARBA00022705"/>
    </source>
</evidence>
<keyword evidence="6" id="KW-0235">DNA replication</keyword>
<dbReference type="GO" id="GO:0005737">
    <property type="term" value="C:cytoplasm"/>
    <property type="evidence" value="ECO:0007669"/>
    <property type="project" value="UniProtKB-SubCell"/>
</dbReference>
<dbReference type="InterPro" id="IPR022634">
    <property type="entry name" value="DNA_polIII_beta_N"/>
</dbReference>
<feature type="domain" description="DNA polymerase III beta sliding clamp N-terminal" evidence="10">
    <location>
        <begin position="1"/>
        <end position="124"/>
    </location>
</feature>
<comment type="caution">
    <text evidence="12">The sequence shown here is derived from an EMBL/GenBank/DDBJ whole genome shotgun (WGS) entry which is preliminary data.</text>
</comment>
<proteinExistence type="inferred from homology"/>
<dbReference type="RefSeq" id="WP_172584647.1">
    <property type="nucleotide sequence ID" value="NZ_BLAM01000109.1"/>
</dbReference>
<comment type="similarity">
    <text evidence="2">Belongs to the beta sliding clamp family.</text>
</comment>
<evidence type="ECO:0000256" key="4">
    <source>
        <dbReference type="ARBA" id="ARBA00022679"/>
    </source>
</evidence>
<gene>
    <name evidence="12" type="primary">dnaN_1</name>
    <name evidence="12" type="ORF">SY212_11300</name>
</gene>